<dbReference type="AlphaFoldDB" id="K9VPJ8"/>
<keyword evidence="3" id="KW-1185">Reference proteome</keyword>
<dbReference type="Proteomes" id="UP000010478">
    <property type="component" value="Chromosome"/>
</dbReference>
<organism evidence="2 3">
    <name type="scientific">Phormidium nigroviride PCC 7112</name>
    <dbReference type="NCBI Taxonomy" id="179408"/>
    <lineage>
        <taxon>Bacteria</taxon>
        <taxon>Bacillati</taxon>
        <taxon>Cyanobacteriota</taxon>
        <taxon>Cyanophyceae</taxon>
        <taxon>Oscillatoriophycideae</taxon>
        <taxon>Oscillatoriales</taxon>
        <taxon>Oscillatoriaceae</taxon>
        <taxon>Phormidium</taxon>
    </lineage>
</organism>
<dbReference type="eggNOG" id="ENOG502ZATT">
    <property type="taxonomic scope" value="Bacteria"/>
</dbReference>
<evidence type="ECO:0000313" key="3">
    <source>
        <dbReference type="Proteomes" id="UP000010478"/>
    </source>
</evidence>
<dbReference type="EMBL" id="CP003614">
    <property type="protein sequence ID" value="AFZ10008.1"/>
    <property type="molecule type" value="Genomic_DNA"/>
</dbReference>
<name>K9VPJ8_9CYAN</name>
<evidence type="ECO:0000313" key="2">
    <source>
        <dbReference type="EMBL" id="AFZ10008.1"/>
    </source>
</evidence>
<accession>K9VPJ8</accession>
<dbReference type="RefSeq" id="WP_015179209.1">
    <property type="nucleotide sequence ID" value="NC_019729.1"/>
</dbReference>
<protein>
    <submittedName>
        <fullName evidence="2">Uncharacterized protein</fullName>
    </submittedName>
</protein>
<feature type="region of interest" description="Disordered" evidence="1">
    <location>
        <begin position="42"/>
        <end position="61"/>
    </location>
</feature>
<sequence length="273" mass="31037" precursor="true">MSMKNWICDRILVTTRIIAPLMGLIAIGYTSFAGAAPQQQVPSTNSAHIDTTSKKNYLNNPEKNSTIEALNKKVQVSLENSVNAPKKIPLQQGMPYKEARQILIQQRWQPSLQGQPNLRDRSVKELFDLGYKEIKDCSGTGEGPCRFEFINQQGELLVIVATTRGSENTKRFVRNWWIEKKTDSNQQKSSSNIIQEGRYWLGGTDRGLEVKGKQYRYYDESNIERPWQPLSELQYIKKGVVFDGSNYWCLSTLAPKTGGVSCSKNGWQDKSYN</sequence>
<dbReference type="HOGENOM" id="CLU_065790_0_0_3"/>
<proteinExistence type="predicted"/>
<evidence type="ECO:0000256" key="1">
    <source>
        <dbReference type="SAM" id="MobiDB-lite"/>
    </source>
</evidence>
<gene>
    <name evidence="2" type="ORF">Osc7112_5799</name>
</gene>
<dbReference type="KEGG" id="oni:Osc7112_5799"/>
<reference evidence="2 3" key="1">
    <citation type="submission" date="2012-05" db="EMBL/GenBank/DDBJ databases">
        <title>Finished chromosome of genome of Oscillatoria sp. PCC 7112.</title>
        <authorList>
            <consortium name="US DOE Joint Genome Institute"/>
            <person name="Gugger M."/>
            <person name="Coursin T."/>
            <person name="Rippka R."/>
            <person name="Tandeau De Marsac N."/>
            <person name="Huntemann M."/>
            <person name="Wei C.-L."/>
            <person name="Han J."/>
            <person name="Detter J.C."/>
            <person name="Han C."/>
            <person name="Tapia R."/>
            <person name="Davenport K."/>
            <person name="Daligault H."/>
            <person name="Erkkila T."/>
            <person name="Gu W."/>
            <person name="Munk A.C.C."/>
            <person name="Teshima H."/>
            <person name="Xu Y."/>
            <person name="Chain P."/>
            <person name="Chen A."/>
            <person name="Krypides N."/>
            <person name="Mavromatis K."/>
            <person name="Markowitz V."/>
            <person name="Szeto E."/>
            <person name="Ivanova N."/>
            <person name="Mikhailova N."/>
            <person name="Ovchinnikova G."/>
            <person name="Pagani I."/>
            <person name="Pati A."/>
            <person name="Goodwin L."/>
            <person name="Peters L."/>
            <person name="Pitluck S."/>
            <person name="Woyke T."/>
            <person name="Kerfeld C."/>
        </authorList>
    </citation>
    <scope>NUCLEOTIDE SEQUENCE [LARGE SCALE GENOMIC DNA]</scope>
    <source>
        <strain evidence="2 3">PCC 7112</strain>
    </source>
</reference>